<comment type="caution">
    <text evidence="1">The sequence shown here is derived from an EMBL/GenBank/DDBJ whole genome shotgun (WGS) entry which is preliminary data.</text>
</comment>
<dbReference type="Proteomes" id="UP001628124">
    <property type="component" value="Unassembled WGS sequence"/>
</dbReference>
<dbReference type="RefSeq" id="WP_412707684.1">
    <property type="nucleotide sequence ID" value="NZ_BAABMM010000012.1"/>
</dbReference>
<dbReference type="EMBL" id="BAABMM010000012">
    <property type="protein sequence ID" value="GAA5251993.1"/>
    <property type="molecule type" value="Genomic_DNA"/>
</dbReference>
<evidence type="ECO:0008006" key="3">
    <source>
        <dbReference type="Google" id="ProtNLM"/>
    </source>
</evidence>
<name>A0ABP9TUN0_9RICK</name>
<accession>A0ABP9TUN0</accession>
<protein>
    <recommendedName>
        <fullName evidence="3">Outer membrane protein A</fullName>
    </recommendedName>
</protein>
<sequence>MSLTVLLGGNIDNRAIGGGGAGILNVLGSSTVSKNIGATNTIDTLNVQGDNTKVVDLQGNVTVNNFTSDGIAAVVGTLTAKTGVQYNNLGATLAFSNPIGAYIFSSPILAGNGSVIVDTNLTATDASIATAKTIQIGVNFPTAALTLAVDNPNLNLLAGGNQINFKSADAVLVLAAPVVQAVTFGDNLDGFAGGGNITLNGTNALTIQGRAFGAVNKLASVRL</sequence>
<proteinExistence type="predicted"/>
<evidence type="ECO:0000313" key="2">
    <source>
        <dbReference type="Proteomes" id="UP001628124"/>
    </source>
</evidence>
<reference evidence="1 2" key="1">
    <citation type="journal article" date="2024" name="Microbiol. Immunol.">
        <title>Discovery of a novel spotted fever group Rickettsia, 'Candidatus Rickettsia kedanie,' in unfed larval chigger mites, Leptotrombidium scutellare.</title>
        <authorList>
            <person name="Ogawa M."/>
            <person name="Matsutani M."/>
            <person name="Katayama T."/>
            <person name="Takada N."/>
            <person name="Noda S."/>
            <person name="Takahashi M."/>
            <person name="Kageyama D."/>
            <person name="Hanaoka N."/>
            <person name="Ebihara H."/>
        </authorList>
    </citation>
    <scope>NUCLEOTIDE SEQUENCE [LARGE SCALE GENOMIC DNA]</scope>
    <source>
        <strain evidence="1 2">KNCP2-13</strain>
    </source>
</reference>
<keyword evidence="2" id="KW-1185">Reference proteome</keyword>
<evidence type="ECO:0000313" key="1">
    <source>
        <dbReference type="EMBL" id="GAA5251993.1"/>
    </source>
</evidence>
<organism evidence="1 2">
    <name type="scientific">Candidatus Rickettsia kedanie</name>
    <dbReference type="NCBI Taxonomy" id="3115352"/>
    <lineage>
        <taxon>Bacteria</taxon>
        <taxon>Pseudomonadati</taxon>
        <taxon>Pseudomonadota</taxon>
        <taxon>Alphaproteobacteria</taxon>
        <taxon>Rickettsiales</taxon>
        <taxon>Rickettsiaceae</taxon>
        <taxon>Rickettsieae</taxon>
        <taxon>Rickettsia</taxon>
        <taxon>spotted fever group</taxon>
    </lineage>
</organism>
<gene>
    <name evidence="1" type="ORF">KNCP2_02810</name>
</gene>